<evidence type="ECO:0000313" key="3">
    <source>
        <dbReference type="EMBL" id="RVE67056.1"/>
    </source>
</evidence>
<feature type="region of interest" description="Disordered" evidence="1">
    <location>
        <begin position="159"/>
        <end position="247"/>
    </location>
</feature>
<evidence type="ECO:0000313" key="4">
    <source>
        <dbReference type="Proteomes" id="UP000283210"/>
    </source>
</evidence>
<dbReference type="AlphaFoldDB" id="A0A437CWU6"/>
<feature type="signal peptide" evidence="2">
    <location>
        <begin position="1"/>
        <end position="21"/>
    </location>
</feature>
<feature type="compositionally biased region" description="Polar residues" evidence="1">
    <location>
        <begin position="111"/>
        <end position="121"/>
    </location>
</feature>
<accession>A0A437CWU6</accession>
<protein>
    <submittedName>
        <fullName evidence="3">Uncharacterized protein</fullName>
    </submittedName>
</protein>
<organism evidence="3 4">
    <name type="scientific">Oryzias javanicus</name>
    <name type="common">Javanese ricefish</name>
    <name type="synonym">Aplocheilus javanicus</name>
    <dbReference type="NCBI Taxonomy" id="123683"/>
    <lineage>
        <taxon>Eukaryota</taxon>
        <taxon>Metazoa</taxon>
        <taxon>Chordata</taxon>
        <taxon>Craniata</taxon>
        <taxon>Vertebrata</taxon>
        <taxon>Euteleostomi</taxon>
        <taxon>Actinopterygii</taxon>
        <taxon>Neopterygii</taxon>
        <taxon>Teleostei</taxon>
        <taxon>Neoteleostei</taxon>
        <taxon>Acanthomorphata</taxon>
        <taxon>Ovalentaria</taxon>
        <taxon>Atherinomorphae</taxon>
        <taxon>Beloniformes</taxon>
        <taxon>Adrianichthyidae</taxon>
        <taxon>Oryziinae</taxon>
        <taxon>Oryzias</taxon>
    </lineage>
</organism>
<feature type="compositionally biased region" description="Polar residues" evidence="1">
    <location>
        <begin position="202"/>
        <end position="229"/>
    </location>
</feature>
<reference evidence="3 4" key="2">
    <citation type="submission" date="2019-01" db="EMBL/GenBank/DDBJ databases">
        <title>A chromosome length genome reference of the Java medaka (oryzias javanicus).</title>
        <authorList>
            <person name="Herpin A."/>
            <person name="Takehana Y."/>
            <person name="Naruse K."/>
            <person name="Ansai S."/>
            <person name="Kawaguchi M."/>
        </authorList>
    </citation>
    <scope>NUCLEOTIDE SEQUENCE [LARGE SCALE GENOMIC DNA]</scope>
    <source>
        <strain evidence="3">RS831</strain>
        <tissue evidence="3">Whole body</tissue>
    </source>
</reference>
<keyword evidence="2" id="KW-0732">Signal</keyword>
<evidence type="ECO:0000256" key="1">
    <source>
        <dbReference type="SAM" id="MobiDB-lite"/>
    </source>
</evidence>
<proteinExistence type="predicted"/>
<name>A0A437CWU6_ORYJA</name>
<evidence type="ECO:0000256" key="2">
    <source>
        <dbReference type="SAM" id="SignalP"/>
    </source>
</evidence>
<keyword evidence="4" id="KW-1185">Reference proteome</keyword>
<reference evidence="3 4" key="1">
    <citation type="submission" date="2018-11" db="EMBL/GenBank/DDBJ databases">
        <authorList>
            <person name="Lopez-Roques C."/>
            <person name="Donnadieu C."/>
            <person name="Bouchez O."/>
            <person name="Klopp C."/>
            <person name="Cabau C."/>
            <person name="Zahm M."/>
        </authorList>
    </citation>
    <scope>NUCLEOTIDE SEQUENCE [LARGE SCALE GENOMIC DNA]</scope>
    <source>
        <strain evidence="3">RS831</strain>
        <tissue evidence="3">Whole body</tissue>
    </source>
</reference>
<dbReference type="EMBL" id="CM012447">
    <property type="protein sequence ID" value="RVE67056.1"/>
    <property type="molecule type" value="Genomic_DNA"/>
</dbReference>
<dbReference type="OrthoDB" id="8438657at2759"/>
<gene>
    <name evidence="3" type="ORF">OJAV_G00113520</name>
</gene>
<feature type="compositionally biased region" description="Polar residues" evidence="1">
    <location>
        <begin position="238"/>
        <end position="247"/>
    </location>
</feature>
<feature type="region of interest" description="Disordered" evidence="1">
    <location>
        <begin position="63"/>
        <end position="123"/>
    </location>
</feature>
<dbReference type="Proteomes" id="UP000283210">
    <property type="component" value="Chromosome 11"/>
</dbReference>
<sequence length="247" mass="27067">MIPVFCLRALLLAAIGQHAKGYTANRNKDLTQLEQSETAPRSFPPSSAGYRSYLQPRTYFPSPKVSEWHSSKGSAQTSQQEQRGSPARQVDGYSRPQSASTYRPASHPSKPAQQQPQSRVYQASAVPWDSLSPQNENKFGTRIVSSGAIEFLSEPKPLNKVPPVTGEKFPGSNVPQRHPAGTYNVMPPQKVESSPAKETMWSRPQSRPTVTHSNAMPAQRPSSQASGVLQSKKGMWTIGSQQSPAQR</sequence>
<feature type="chain" id="PRO_5019209803" evidence="2">
    <location>
        <begin position="22"/>
        <end position="247"/>
    </location>
</feature>
<feature type="compositionally biased region" description="Polar residues" evidence="1">
    <location>
        <begin position="71"/>
        <end position="83"/>
    </location>
</feature>